<organism evidence="2">
    <name type="scientific">Amphimedon queenslandica</name>
    <name type="common">Sponge</name>
    <dbReference type="NCBI Taxonomy" id="400682"/>
    <lineage>
        <taxon>Eukaryota</taxon>
        <taxon>Metazoa</taxon>
        <taxon>Porifera</taxon>
        <taxon>Demospongiae</taxon>
        <taxon>Heteroscleromorpha</taxon>
        <taxon>Haplosclerida</taxon>
        <taxon>Niphatidae</taxon>
        <taxon>Amphimedon</taxon>
    </lineage>
</organism>
<dbReference type="InParanoid" id="A0A1X7UDQ3"/>
<feature type="signal peptide" evidence="1">
    <location>
        <begin position="1"/>
        <end position="20"/>
    </location>
</feature>
<keyword evidence="1" id="KW-0732">Signal</keyword>
<dbReference type="EnsemblMetazoa" id="Aqu2.1.25892_001">
    <property type="protein sequence ID" value="Aqu2.1.25892_001"/>
    <property type="gene ID" value="Aqu2.1.25892"/>
</dbReference>
<accession>A0A1X7UDQ3</accession>
<protein>
    <submittedName>
        <fullName evidence="2">Uncharacterized protein</fullName>
    </submittedName>
</protein>
<feature type="chain" id="PRO_5012394875" evidence="1">
    <location>
        <begin position="21"/>
        <end position="768"/>
    </location>
</feature>
<dbReference type="KEGG" id="aqu:109583836"/>
<dbReference type="SUPFAM" id="SSF51445">
    <property type="entry name" value="(Trans)glycosidases"/>
    <property type="match status" value="1"/>
</dbReference>
<dbReference type="AlphaFoldDB" id="A0A1X7UDQ3"/>
<name>A0A1X7UDQ3_AMPQE</name>
<evidence type="ECO:0000313" key="2">
    <source>
        <dbReference type="EnsemblMetazoa" id="Aqu2.1.25892_001"/>
    </source>
</evidence>
<sequence length="768" mass="85071">MKLQPPLYLLFSLLFQLGLSEPVENFEVKVDNEGGFQLYLSGKLWFNNADAWFRANNKWYSTADKTLTLVNTSNSTGRLDWGPMNIYFYTWKTSDGGMQFTTYSVVFTEVPAVIFGQQWDDGGNSTSTGNSDDVISRWPAFKVEDLGLTRGYASWGGGQIGSTPIGVFDSSLKEIYKGMEGGLPLVVFDSDMENTVVISPQNTFMSSHHEVWKPDGYQVPVFATGILGSVDTVPKGYAMETLMVAGQNLTDTMDKWGRLLRKRYKKDEMYRLNDYSIKYLGYYTDNGACYHYSTGKFDNYEDAMLAIKKEADDKGIPFRYLQLDSWWYYKGDHDGVKNWTAMTTVFPHGIEYVSQKTGWPIVAHNRFFSVDTDYAKQNGGPFNFIIDSGQIALPDDPSFWQFLLSSARDQWNLWTYEQDWLLTESGKLKELQIDLNLGQTWLGQMGEAAKEEGLTIQYCMAWPRHVLQAVMIPVVTQTRASGDYHPGKSQWKIGDSSILLHSLGIAPFKDNFHSNPVGEKDCAASSPEPSPSLHAFVSVLSTGPVGPGDAAGYADKDLILTTCMSDGLILKPSKPAMSLDSTFVQRAFGKGGPDGYLTATYTEVSGYTWYYVLGAEIKTDYQMSLAELPPSRIGTKPKTSFPESIAIQHDPGKGVSNFVKISDASTKLTISSCNVTDFQYWYIAPVLPGGGGALLGELDKVVPISEQRVLTVILFAGTYVVKLRGAPGEVVSMSTFDTRDSKTTTIDCTLDSIGTGTLGFSDVKNLSC</sequence>
<reference evidence="3" key="1">
    <citation type="journal article" date="2010" name="Nature">
        <title>The Amphimedon queenslandica genome and the evolution of animal complexity.</title>
        <authorList>
            <person name="Srivastava M."/>
            <person name="Simakov O."/>
            <person name="Chapman J."/>
            <person name="Fahey B."/>
            <person name="Gauthier M.E."/>
            <person name="Mitros T."/>
            <person name="Richards G.S."/>
            <person name="Conaco C."/>
            <person name="Dacre M."/>
            <person name="Hellsten U."/>
            <person name="Larroux C."/>
            <person name="Putnam N.H."/>
            <person name="Stanke M."/>
            <person name="Adamska M."/>
            <person name="Darling A."/>
            <person name="Degnan S.M."/>
            <person name="Oakley T.H."/>
            <person name="Plachetzki D.C."/>
            <person name="Zhai Y."/>
            <person name="Adamski M."/>
            <person name="Calcino A."/>
            <person name="Cummins S.F."/>
            <person name="Goodstein D.M."/>
            <person name="Harris C."/>
            <person name="Jackson D.J."/>
            <person name="Leys S.P."/>
            <person name="Shu S."/>
            <person name="Woodcroft B.J."/>
            <person name="Vervoort M."/>
            <person name="Kosik K.S."/>
            <person name="Manning G."/>
            <person name="Degnan B.M."/>
            <person name="Rokhsar D.S."/>
        </authorList>
    </citation>
    <scope>NUCLEOTIDE SEQUENCE [LARGE SCALE GENOMIC DNA]</scope>
</reference>
<evidence type="ECO:0000313" key="3">
    <source>
        <dbReference type="Proteomes" id="UP000007879"/>
    </source>
</evidence>
<dbReference type="Proteomes" id="UP000007879">
    <property type="component" value="Unassembled WGS sequence"/>
</dbReference>
<dbReference type="EnsemblMetazoa" id="XM_019999323.1">
    <property type="protein sequence ID" value="XP_019854882.1"/>
    <property type="gene ID" value="LOC109583836"/>
</dbReference>
<evidence type="ECO:0000256" key="1">
    <source>
        <dbReference type="SAM" id="SignalP"/>
    </source>
</evidence>
<dbReference type="OrthoDB" id="41905at2759"/>
<reference evidence="2" key="2">
    <citation type="submission" date="2017-05" db="UniProtKB">
        <authorList>
            <consortium name="EnsemblMetazoa"/>
        </authorList>
    </citation>
    <scope>IDENTIFICATION</scope>
</reference>
<dbReference type="eggNOG" id="ENOG502QRFD">
    <property type="taxonomic scope" value="Eukaryota"/>
</dbReference>
<keyword evidence="3" id="KW-1185">Reference proteome</keyword>
<gene>
    <name evidence="2" type="primary">109583836</name>
</gene>
<proteinExistence type="predicted"/>
<dbReference type="InterPro" id="IPR017853">
    <property type="entry name" value="GH"/>
</dbReference>